<keyword evidence="3" id="KW-1185">Reference proteome</keyword>
<evidence type="ECO:0000313" key="3">
    <source>
        <dbReference type="Proteomes" id="UP000290289"/>
    </source>
</evidence>
<proteinExistence type="predicted"/>
<dbReference type="STRING" id="3750.A0A498IGP4"/>
<sequence>MEELDPDDIGRIGVNILLYKNRAVFDVKGYCVSIAKGGTETLKFNTALILLPVCRNSITWLRSNTKLGVVVPFDDNINFHKVIAFGILVGVGLHADSHLTCDFPRLLYSTDNEYKPKKLFLGTKRPDDYWWFMRGTEG</sequence>
<keyword evidence="1" id="KW-0560">Oxidoreductase</keyword>
<dbReference type="GO" id="GO:0016174">
    <property type="term" value="F:NAD(P)H oxidase H2O2-forming activity"/>
    <property type="evidence" value="ECO:0007669"/>
    <property type="project" value="TreeGrafter"/>
</dbReference>
<dbReference type="GO" id="GO:0005886">
    <property type="term" value="C:plasma membrane"/>
    <property type="evidence" value="ECO:0007669"/>
    <property type="project" value="TreeGrafter"/>
</dbReference>
<organism evidence="2 3">
    <name type="scientific">Malus domestica</name>
    <name type="common">Apple</name>
    <name type="synonym">Pyrus malus</name>
    <dbReference type="NCBI Taxonomy" id="3750"/>
    <lineage>
        <taxon>Eukaryota</taxon>
        <taxon>Viridiplantae</taxon>
        <taxon>Streptophyta</taxon>
        <taxon>Embryophyta</taxon>
        <taxon>Tracheophyta</taxon>
        <taxon>Spermatophyta</taxon>
        <taxon>Magnoliopsida</taxon>
        <taxon>eudicotyledons</taxon>
        <taxon>Gunneridae</taxon>
        <taxon>Pentapetalae</taxon>
        <taxon>rosids</taxon>
        <taxon>fabids</taxon>
        <taxon>Rosales</taxon>
        <taxon>Rosaceae</taxon>
        <taxon>Amygdaloideae</taxon>
        <taxon>Maleae</taxon>
        <taxon>Malus</taxon>
    </lineage>
</organism>
<dbReference type="InterPro" id="IPR050369">
    <property type="entry name" value="RBOH/FRE"/>
</dbReference>
<accession>A0A498IGP4</accession>
<evidence type="ECO:0000256" key="1">
    <source>
        <dbReference type="ARBA" id="ARBA00023002"/>
    </source>
</evidence>
<protein>
    <submittedName>
        <fullName evidence="2">Uncharacterized protein</fullName>
    </submittedName>
</protein>
<comment type="caution">
    <text evidence="2">The sequence shown here is derived from an EMBL/GenBank/DDBJ whole genome shotgun (WGS) entry which is preliminary data.</text>
</comment>
<dbReference type="Proteomes" id="UP000290289">
    <property type="component" value="Chromosome 12"/>
</dbReference>
<evidence type="ECO:0000313" key="2">
    <source>
        <dbReference type="EMBL" id="RXH82239.1"/>
    </source>
</evidence>
<dbReference type="PANTHER" id="PTHR11972">
    <property type="entry name" value="NADPH OXIDASE"/>
    <property type="match status" value="1"/>
</dbReference>
<dbReference type="AlphaFoldDB" id="A0A498IGP4"/>
<reference evidence="2 3" key="1">
    <citation type="submission" date="2018-10" db="EMBL/GenBank/DDBJ databases">
        <title>A high-quality apple genome assembly.</title>
        <authorList>
            <person name="Hu J."/>
        </authorList>
    </citation>
    <scope>NUCLEOTIDE SEQUENCE [LARGE SCALE GENOMIC DNA]</scope>
    <source>
        <strain evidence="3">cv. HFTH1</strain>
        <tissue evidence="2">Young leaf</tissue>
    </source>
</reference>
<dbReference type="PANTHER" id="PTHR11972:SF64">
    <property type="entry name" value="RESPIRATORY BURST OXIDASE HOMOLOG PROTEIN B"/>
    <property type="match status" value="1"/>
</dbReference>
<dbReference type="EMBL" id="RDQH01000338">
    <property type="protein sequence ID" value="RXH82239.1"/>
    <property type="molecule type" value="Genomic_DNA"/>
</dbReference>
<name>A0A498IGP4_MALDO</name>
<gene>
    <name evidence="2" type="ORF">DVH24_036580</name>
</gene>